<dbReference type="AlphaFoldDB" id="A0A7H1BH36"/>
<dbReference type="Pfam" id="PF00501">
    <property type="entry name" value="AMP-binding"/>
    <property type="match status" value="1"/>
</dbReference>
<feature type="domain" description="AMP-dependent synthetase/ligase" evidence="1">
    <location>
        <begin position="10"/>
        <end position="129"/>
    </location>
</feature>
<dbReference type="Proteomes" id="UP000516428">
    <property type="component" value="Chromosome"/>
</dbReference>
<name>A0A7H1BH36_9ACTN</name>
<dbReference type="SUPFAM" id="SSF56801">
    <property type="entry name" value="Acetyl-CoA synthetase-like"/>
    <property type="match status" value="1"/>
</dbReference>
<proteinExistence type="predicted"/>
<dbReference type="PANTHER" id="PTHR43767:SF12">
    <property type="entry name" value="AMP-DEPENDENT SYNTHETASE AND LIGASE"/>
    <property type="match status" value="1"/>
</dbReference>
<dbReference type="Gene3D" id="3.40.50.12780">
    <property type="entry name" value="N-terminal domain of ligase-like"/>
    <property type="match status" value="1"/>
</dbReference>
<accession>A0A7H1BH36</accession>
<gene>
    <name evidence="2" type="ORF">IAG42_33470</name>
</gene>
<evidence type="ECO:0000313" key="2">
    <source>
        <dbReference type="EMBL" id="QNS08041.1"/>
    </source>
</evidence>
<organism evidence="2 3">
    <name type="scientific">Streptomyces xanthii</name>
    <dbReference type="NCBI Taxonomy" id="2768069"/>
    <lineage>
        <taxon>Bacteria</taxon>
        <taxon>Bacillati</taxon>
        <taxon>Actinomycetota</taxon>
        <taxon>Actinomycetes</taxon>
        <taxon>Kitasatosporales</taxon>
        <taxon>Streptomycetaceae</taxon>
        <taxon>Streptomyces</taxon>
    </lineage>
</organism>
<dbReference type="PANTHER" id="PTHR43767">
    <property type="entry name" value="LONG-CHAIN-FATTY-ACID--COA LIGASE"/>
    <property type="match status" value="1"/>
</dbReference>
<dbReference type="InterPro" id="IPR000873">
    <property type="entry name" value="AMP-dep_synth/lig_dom"/>
</dbReference>
<dbReference type="RefSeq" id="WP_188340702.1">
    <property type="nucleotide sequence ID" value="NZ_CP061281.1"/>
</dbReference>
<protein>
    <submittedName>
        <fullName evidence="2">AMP-binding protein</fullName>
    </submittedName>
</protein>
<reference evidence="2 3" key="1">
    <citation type="submission" date="2020-09" db="EMBL/GenBank/DDBJ databases">
        <title>A novel species.</title>
        <authorList>
            <person name="Gao J."/>
        </authorList>
    </citation>
    <scope>NUCLEOTIDE SEQUENCE [LARGE SCALE GENOMIC DNA]</scope>
    <source>
        <strain evidence="2 3">CRXT-Y-14</strain>
    </source>
</reference>
<evidence type="ECO:0000259" key="1">
    <source>
        <dbReference type="Pfam" id="PF00501"/>
    </source>
</evidence>
<sequence length="228" mass="23797">MSNLATALVEAARRHPQRPAMRVGDSVLPLVELDELSARVAGGLLAHGLRPGDRVGLPEPDEPVFPVLYFGALRAGAVAVVAPRRGVPRMVRPRGAARGARLVFRTTVPETPLHAVTGAEHTEADDTTVVGVGPGFLDQLVFWPQRPSIVHRAGHDLAVVLRSRAGGPDTALTHDALRARTRSAARPLHEVPVVSAAADVLHATVRTGACLFGEPVGAADVPEAGSAG</sequence>
<dbReference type="EMBL" id="CP061281">
    <property type="protein sequence ID" value="QNS08041.1"/>
    <property type="molecule type" value="Genomic_DNA"/>
</dbReference>
<dbReference type="InterPro" id="IPR042099">
    <property type="entry name" value="ANL_N_sf"/>
</dbReference>
<keyword evidence="3" id="KW-1185">Reference proteome</keyword>
<dbReference type="InterPro" id="IPR050237">
    <property type="entry name" value="ATP-dep_AMP-bd_enzyme"/>
</dbReference>
<dbReference type="KEGG" id="sxn:IAG42_33470"/>
<evidence type="ECO:0000313" key="3">
    <source>
        <dbReference type="Proteomes" id="UP000516428"/>
    </source>
</evidence>